<feature type="region of interest" description="Disordered" evidence="1">
    <location>
        <begin position="171"/>
        <end position="221"/>
    </location>
</feature>
<name>A0A6P8JIY6_DROMA</name>
<proteinExistence type="predicted"/>
<gene>
    <name evidence="3" type="primary">LOC117135344</name>
</gene>
<dbReference type="RefSeq" id="XP_033151436.1">
    <property type="nucleotide sequence ID" value="XM_033295545.1"/>
</dbReference>
<feature type="compositionally biased region" description="Basic and acidic residues" evidence="1">
    <location>
        <begin position="55"/>
        <end position="72"/>
    </location>
</feature>
<dbReference type="GeneID" id="117135344"/>
<sequence length="221" mass="26042">MNSTNPKKTEDNDRHERQLQSRTKDWGKTKFKPKKYVQPKPVLVPQATATPWQHVKNDIITDSSDRGHQDVDSEDARQFMQQRQKNHRRNVIEANRSQDTIWEPFNDEKPSTERKQQLSTDVENFTFKERNFFRKHLTLGFSLTQKNATLKSALKDLKYKQLTQDKLELERSNHTRRNVKSSNANDAKGSNPFQKMRDNAHPYRKKGQNTKNPFQKGPHSE</sequence>
<evidence type="ECO:0000256" key="1">
    <source>
        <dbReference type="SAM" id="MobiDB-lite"/>
    </source>
</evidence>
<feature type="compositionally biased region" description="Basic and acidic residues" evidence="1">
    <location>
        <begin position="7"/>
        <end position="28"/>
    </location>
</feature>
<evidence type="ECO:0000313" key="2">
    <source>
        <dbReference type="Proteomes" id="UP000515162"/>
    </source>
</evidence>
<feature type="region of interest" description="Disordered" evidence="1">
    <location>
        <begin position="1"/>
        <end position="72"/>
    </location>
</feature>
<reference evidence="3" key="1">
    <citation type="submission" date="2025-08" db="UniProtKB">
        <authorList>
            <consortium name="RefSeq"/>
        </authorList>
    </citation>
    <scope>IDENTIFICATION</scope>
    <source>
        <strain evidence="3">Mau12</strain>
        <tissue evidence="3">Whole Body</tissue>
    </source>
</reference>
<keyword evidence="2" id="KW-1185">Reference proteome</keyword>
<organism evidence="2 3">
    <name type="scientific">Drosophila mauritiana</name>
    <name type="common">Fruit fly</name>
    <dbReference type="NCBI Taxonomy" id="7226"/>
    <lineage>
        <taxon>Eukaryota</taxon>
        <taxon>Metazoa</taxon>
        <taxon>Ecdysozoa</taxon>
        <taxon>Arthropoda</taxon>
        <taxon>Hexapoda</taxon>
        <taxon>Insecta</taxon>
        <taxon>Pterygota</taxon>
        <taxon>Neoptera</taxon>
        <taxon>Endopterygota</taxon>
        <taxon>Diptera</taxon>
        <taxon>Brachycera</taxon>
        <taxon>Muscomorpha</taxon>
        <taxon>Ephydroidea</taxon>
        <taxon>Drosophilidae</taxon>
        <taxon>Drosophila</taxon>
        <taxon>Sophophora</taxon>
    </lineage>
</organism>
<accession>A0A6P8JIY6</accession>
<protein>
    <submittedName>
        <fullName evidence="3">Uncharacterized protein LOC117135344</fullName>
    </submittedName>
</protein>
<dbReference type="AlphaFoldDB" id="A0A6P8JIY6"/>
<evidence type="ECO:0000313" key="3">
    <source>
        <dbReference type="RefSeq" id="XP_033151436.1"/>
    </source>
</evidence>
<dbReference type="Proteomes" id="UP000515162">
    <property type="component" value="Chromosome 2L"/>
</dbReference>